<keyword evidence="9" id="KW-0808">Transferase</keyword>
<gene>
    <name evidence="9" type="ORF">J2S00_002569</name>
</gene>
<organism evidence="9 10">
    <name type="scientific">Caldalkalibacillus uzonensis</name>
    <dbReference type="NCBI Taxonomy" id="353224"/>
    <lineage>
        <taxon>Bacteria</taxon>
        <taxon>Bacillati</taxon>
        <taxon>Bacillota</taxon>
        <taxon>Bacilli</taxon>
        <taxon>Bacillales</taxon>
        <taxon>Bacillaceae</taxon>
        <taxon>Caldalkalibacillus</taxon>
    </lineage>
</organism>
<evidence type="ECO:0000259" key="8">
    <source>
        <dbReference type="Pfam" id="PF00266"/>
    </source>
</evidence>
<dbReference type="InterPro" id="IPR015424">
    <property type="entry name" value="PyrdxlP-dep_Trfase"/>
</dbReference>
<keyword evidence="5" id="KW-0408">Iron</keyword>
<evidence type="ECO:0000313" key="10">
    <source>
        <dbReference type="Proteomes" id="UP001232445"/>
    </source>
</evidence>
<name>A0ABU0CTM5_9BACI</name>
<dbReference type="InterPro" id="IPR015422">
    <property type="entry name" value="PyrdxlP-dep_Trfase_small"/>
</dbReference>
<keyword evidence="10" id="KW-1185">Reference proteome</keyword>
<dbReference type="Gene3D" id="3.90.1150.10">
    <property type="entry name" value="Aspartate Aminotransferase, domain 1"/>
    <property type="match status" value="1"/>
</dbReference>
<dbReference type="Pfam" id="PF00266">
    <property type="entry name" value="Aminotran_5"/>
    <property type="match status" value="1"/>
</dbReference>
<keyword evidence="3" id="KW-0479">Metal-binding</keyword>
<dbReference type="InterPro" id="IPR020578">
    <property type="entry name" value="Aminotrans_V_PyrdxlP_BS"/>
</dbReference>
<dbReference type="InterPro" id="IPR000192">
    <property type="entry name" value="Aminotrans_V_dom"/>
</dbReference>
<keyword evidence="6" id="KW-0411">Iron-sulfur</keyword>
<dbReference type="PROSITE" id="PS00595">
    <property type="entry name" value="AA_TRANSFER_CLASS_5"/>
    <property type="match status" value="1"/>
</dbReference>
<keyword evidence="4" id="KW-0663">Pyridoxal phosphate</keyword>
<proteinExistence type="inferred from homology"/>
<comment type="cofactor">
    <cofactor evidence="1 7">
        <name>pyridoxal 5'-phosphate</name>
        <dbReference type="ChEBI" id="CHEBI:597326"/>
    </cofactor>
</comment>
<dbReference type="InterPro" id="IPR016454">
    <property type="entry name" value="Cysteine_dSase"/>
</dbReference>
<dbReference type="EC" id="2.8.1.7" evidence="9"/>
<dbReference type="GO" id="GO:0031071">
    <property type="term" value="F:cysteine desulfurase activity"/>
    <property type="evidence" value="ECO:0007669"/>
    <property type="project" value="UniProtKB-EC"/>
</dbReference>
<reference evidence="9 10" key="1">
    <citation type="submission" date="2023-07" db="EMBL/GenBank/DDBJ databases">
        <title>Genomic Encyclopedia of Type Strains, Phase IV (KMG-IV): sequencing the most valuable type-strain genomes for metagenomic binning, comparative biology and taxonomic classification.</title>
        <authorList>
            <person name="Goeker M."/>
        </authorList>
    </citation>
    <scope>NUCLEOTIDE SEQUENCE [LARGE SCALE GENOMIC DNA]</scope>
    <source>
        <strain evidence="9 10">DSM 17740</strain>
    </source>
</reference>
<evidence type="ECO:0000256" key="5">
    <source>
        <dbReference type="ARBA" id="ARBA00023004"/>
    </source>
</evidence>
<evidence type="ECO:0000256" key="2">
    <source>
        <dbReference type="ARBA" id="ARBA00006490"/>
    </source>
</evidence>
<dbReference type="Gene3D" id="1.10.260.50">
    <property type="match status" value="1"/>
</dbReference>
<comment type="caution">
    <text evidence="9">The sequence shown here is derived from an EMBL/GenBank/DDBJ whole genome shotgun (WGS) entry which is preliminary data.</text>
</comment>
<accession>A0ABU0CTM5</accession>
<evidence type="ECO:0000256" key="6">
    <source>
        <dbReference type="ARBA" id="ARBA00023014"/>
    </source>
</evidence>
<dbReference type="PIRSF" id="PIRSF005572">
    <property type="entry name" value="NifS"/>
    <property type="match status" value="1"/>
</dbReference>
<dbReference type="NCBIfam" id="NF002806">
    <property type="entry name" value="PRK02948.1"/>
    <property type="match status" value="1"/>
</dbReference>
<dbReference type="EMBL" id="JAUSUQ010000009">
    <property type="protein sequence ID" value="MDQ0339776.1"/>
    <property type="molecule type" value="Genomic_DNA"/>
</dbReference>
<comment type="similarity">
    <text evidence="2">Belongs to the class-V pyridoxal-phosphate-dependent aminotransferase family. NifS/IscS subfamily.</text>
</comment>
<evidence type="ECO:0000256" key="7">
    <source>
        <dbReference type="RuleBase" id="RU004504"/>
    </source>
</evidence>
<dbReference type="RefSeq" id="WP_307340261.1">
    <property type="nucleotide sequence ID" value="NZ_JAUSUQ010000009.1"/>
</dbReference>
<evidence type="ECO:0000256" key="4">
    <source>
        <dbReference type="ARBA" id="ARBA00022898"/>
    </source>
</evidence>
<dbReference type="Proteomes" id="UP001232445">
    <property type="component" value="Unassembled WGS sequence"/>
</dbReference>
<dbReference type="PANTHER" id="PTHR11601">
    <property type="entry name" value="CYSTEINE DESULFURYLASE FAMILY MEMBER"/>
    <property type="match status" value="1"/>
</dbReference>
<feature type="domain" description="Aminotransferase class V" evidence="8">
    <location>
        <begin position="3"/>
        <end position="368"/>
    </location>
</feature>
<dbReference type="Gene3D" id="3.40.640.10">
    <property type="entry name" value="Type I PLP-dependent aspartate aminotransferase-like (Major domain)"/>
    <property type="match status" value="1"/>
</dbReference>
<dbReference type="PANTHER" id="PTHR11601:SF50">
    <property type="entry name" value="CYSTEINE DESULFURASE ISCS 2-RELATED"/>
    <property type="match status" value="1"/>
</dbReference>
<protein>
    <submittedName>
        <fullName evidence="9">Cysteine desulfurase</fullName>
        <ecNumber evidence="9">2.8.1.7</ecNumber>
    </submittedName>
</protein>
<dbReference type="SUPFAM" id="SSF53383">
    <property type="entry name" value="PLP-dependent transferases"/>
    <property type="match status" value="1"/>
</dbReference>
<evidence type="ECO:0000256" key="3">
    <source>
        <dbReference type="ARBA" id="ARBA00022723"/>
    </source>
</evidence>
<evidence type="ECO:0000256" key="1">
    <source>
        <dbReference type="ARBA" id="ARBA00001933"/>
    </source>
</evidence>
<evidence type="ECO:0000313" key="9">
    <source>
        <dbReference type="EMBL" id="MDQ0339776.1"/>
    </source>
</evidence>
<sequence>MAVYLDNSATTPVAAEVQQALLEVVANYYGNPSSLHRIGGEAEKLMAKAREVAAHVLGVNPGELLFTSGGTESNNLAIKGVAFQYQSRGKHIITTQIEHAAVYQVCKTLEKDFGFEVTYLPVDKNGVVSVQDVEQALREDTILVSVMHVNNELGSVQPVEKIGRLLKNRPKVLFHVDDVQGVGKVPLDIKQSGIDLLSISGHKIHAPKGTGLLYVREGVRLYPLLHGGGQEQGLRSGTENVPGIVALAKALRLAKENEKVHIEHLLGLKQTLLGGLATIHGVQINTPLDKRISAPHIVNLSCPGVKPEVLVHALGERDIYVSTTSACSSRQQQHSRTLQAIGLPQTRLHSALRVSMSVYNTKEDIDYFLQTLEDILPHYQKIMKV</sequence>
<dbReference type="InterPro" id="IPR015421">
    <property type="entry name" value="PyrdxlP-dep_Trfase_major"/>
</dbReference>